<dbReference type="PANTHER" id="PTHR30269:SF37">
    <property type="entry name" value="MEMBRANE TRANSPORTER PROTEIN"/>
    <property type="match status" value="1"/>
</dbReference>
<feature type="transmembrane region" description="Helical" evidence="8">
    <location>
        <begin position="136"/>
        <end position="156"/>
    </location>
</feature>
<dbReference type="InterPro" id="IPR002781">
    <property type="entry name" value="TM_pro_TauE-like"/>
</dbReference>
<evidence type="ECO:0000313" key="9">
    <source>
        <dbReference type="EMBL" id="MUZ72739.1"/>
    </source>
</evidence>
<comment type="subcellular location">
    <subcellularLocation>
        <location evidence="1 8">Cell membrane</location>
        <topology evidence="1 8">Multi-pass membrane protein</topology>
    </subcellularLocation>
</comment>
<dbReference type="GO" id="GO:0005886">
    <property type="term" value="C:plasma membrane"/>
    <property type="evidence" value="ECO:0007669"/>
    <property type="project" value="UniProtKB-SubCell"/>
</dbReference>
<evidence type="ECO:0000256" key="7">
    <source>
        <dbReference type="ARBA" id="ARBA00023136"/>
    </source>
</evidence>
<keyword evidence="6 8" id="KW-1133">Transmembrane helix</keyword>
<evidence type="ECO:0000256" key="3">
    <source>
        <dbReference type="ARBA" id="ARBA00022448"/>
    </source>
</evidence>
<evidence type="ECO:0000256" key="6">
    <source>
        <dbReference type="ARBA" id="ARBA00022989"/>
    </source>
</evidence>
<evidence type="ECO:0000313" key="11">
    <source>
        <dbReference type="Proteomes" id="UP000440716"/>
    </source>
</evidence>
<name>A0A1S2DX07_AGRVI</name>
<dbReference type="EMBL" id="WPHU01000003">
    <property type="protein sequence ID" value="MVA56475.1"/>
    <property type="molecule type" value="Genomic_DNA"/>
</dbReference>
<dbReference type="InterPro" id="IPR052017">
    <property type="entry name" value="TSUP"/>
</dbReference>
<feature type="transmembrane region" description="Helical" evidence="8">
    <location>
        <begin position="203"/>
        <end position="224"/>
    </location>
</feature>
<keyword evidence="3" id="KW-0813">Transport</keyword>
<evidence type="ECO:0000313" key="12">
    <source>
        <dbReference type="Proteomes" id="UP000477951"/>
    </source>
</evidence>
<gene>
    <name evidence="10" type="ORF">GOZ88_10155</name>
    <name evidence="9" type="ORF">GOZ90_08590</name>
</gene>
<evidence type="ECO:0000256" key="8">
    <source>
        <dbReference type="RuleBase" id="RU363041"/>
    </source>
</evidence>
<proteinExistence type="inferred from homology"/>
<evidence type="ECO:0000256" key="1">
    <source>
        <dbReference type="ARBA" id="ARBA00004651"/>
    </source>
</evidence>
<organism evidence="9 12">
    <name type="scientific">Agrobacterium vitis</name>
    <name type="common">Rhizobium vitis</name>
    <dbReference type="NCBI Taxonomy" id="373"/>
    <lineage>
        <taxon>Bacteria</taxon>
        <taxon>Pseudomonadati</taxon>
        <taxon>Pseudomonadota</taxon>
        <taxon>Alphaproteobacteria</taxon>
        <taxon>Hyphomicrobiales</taxon>
        <taxon>Rhizobiaceae</taxon>
        <taxon>Rhizobium/Agrobacterium group</taxon>
        <taxon>Agrobacterium</taxon>
    </lineage>
</organism>
<keyword evidence="5 8" id="KW-0812">Transmembrane</keyword>
<dbReference type="EMBL" id="WPHR01000005">
    <property type="protein sequence ID" value="MUZ72739.1"/>
    <property type="molecule type" value="Genomic_DNA"/>
</dbReference>
<accession>A0A1S2DX07</accession>
<feature type="transmembrane region" description="Helical" evidence="8">
    <location>
        <begin position="36"/>
        <end position="62"/>
    </location>
</feature>
<feature type="transmembrane region" description="Helical" evidence="8">
    <location>
        <begin position="231"/>
        <end position="249"/>
    </location>
</feature>
<dbReference type="Proteomes" id="UP000477951">
    <property type="component" value="Unassembled WGS sequence"/>
</dbReference>
<reference evidence="11 12" key="1">
    <citation type="submission" date="2019-12" db="EMBL/GenBank/DDBJ databases">
        <title>Whole-genome sequencing of Allorhizobium vitis.</title>
        <authorList>
            <person name="Gan H.M."/>
            <person name="Szegedi E."/>
            <person name="Burr T."/>
            <person name="Savka M.A."/>
        </authorList>
    </citation>
    <scope>NUCLEOTIDE SEQUENCE [LARGE SCALE GENOMIC DNA]</scope>
    <source>
        <strain evidence="10 11">CG415</strain>
        <strain evidence="9 12">CG516</strain>
    </source>
</reference>
<comment type="similarity">
    <text evidence="2 8">Belongs to the 4-toluene sulfonate uptake permease (TSUP) (TC 2.A.102) family.</text>
</comment>
<evidence type="ECO:0000313" key="10">
    <source>
        <dbReference type="EMBL" id="MVA56475.1"/>
    </source>
</evidence>
<dbReference type="PANTHER" id="PTHR30269">
    <property type="entry name" value="TRANSMEMBRANE PROTEIN YFCA"/>
    <property type="match status" value="1"/>
</dbReference>
<dbReference type="Pfam" id="PF01925">
    <property type="entry name" value="TauE"/>
    <property type="match status" value="1"/>
</dbReference>
<comment type="caution">
    <text evidence="9">The sequence shown here is derived from an EMBL/GenBank/DDBJ whole genome shotgun (WGS) entry which is preliminary data.</text>
</comment>
<dbReference type="RefSeq" id="WP_070153669.1">
    <property type="nucleotide sequence ID" value="NZ_JABAEI010000016.1"/>
</dbReference>
<dbReference type="AlphaFoldDB" id="A0A1S2DX07"/>
<evidence type="ECO:0000256" key="2">
    <source>
        <dbReference type="ARBA" id="ARBA00009142"/>
    </source>
</evidence>
<evidence type="ECO:0000256" key="4">
    <source>
        <dbReference type="ARBA" id="ARBA00022475"/>
    </source>
</evidence>
<protein>
    <recommendedName>
        <fullName evidence="8">Probable membrane transporter protein</fullName>
    </recommendedName>
</protein>
<keyword evidence="7 8" id="KW-0472">Membrane</keyword>
<feature type="transmembrane region" description="Helical" evidence="8">
    <location>
        <begin position="99"/>
        <end position="116"/>
    </location>
</feature>
<evidence type="ECO:0000256" key="5">
    <source>
        <dbReference type="ARBA" id="ARBA00022692"/>
    </source>
</evidence>
<feature type="transmembrane region" description="Helical" evidence="8">
    <location>
        <begin position="74"/>
        <end position="93"/>
    </location>
</feature>
<sequence length="255" mass="27302">MLPDLSFLLAAIPAVVLVGLSKGGLGGAFSLLGVPILALVVPPMTAAAIFLPILLVMDLVALHAWRHHGDWRTFFLLLPGAIAGIAFGWATSALIPADAMRLVLGAITVVFAGRYFQRRLRGEGHDARPAKPQRAVAATGWGTLAGYGSFVAHAGGPPFEIYALPLQLDPKTYTGTSVRFFACLNAIKVIPYMALGQLDFSNFTLSLSLLPVALLSTMAGAMVVRRMKAQTFYPLIYAMTLIAGLKLFWDGLFFL</sequence>
<keyword evidence="4 8" id="KW-1003">Cell membrane</keyword>
<dbReference type="Proteomes" id="UP000440716">
    <property type="component" value="Unassembled WGS sequence"/>
</dbReference>